<reference evidence="3" key="1">
    <citation type="submission" date="2017-05" db="EMBL/GenBank/DDBJ databases">
        <title>Complete and WGS of Bordetella genogroups.</title>
        <authorList>
            <person name="Spilker T."/>
            <person name="Lipuma J."/>
        </authorList>
    </citation>
    <scope>NUCLEOTIDE SEQUENCE [LARGE SCALE GENOMIC DNA]</scope>
    <source>
        <strain evidence="3">AU8856</strain>
    </source>
</reference>
<evidence type="ECO:0000313" key="3">
    <source>
        <dbReference type="Proteomes" id="UP000215767"/>
    </source>
</evidence>
<name>A0A261UXP8_9BORD</name>
<evidence type="ECO:0000256" key="1">
    <source>
        <dbReference type="SAM" id="MobiDB-lite"/>
    </source>
</evidence>
<dbReference type="EMBL" id="NEVS01000001">
    <property type="protein sequence ID" value="OZI66371.1"/>
    <property type="molecule type" value="Genomic_DNA"/>
</dbReference>
<sequence>MQIHGSGTAMQTAASTPAATSPPPRHPLQGGRDSPTPGRATEACAHARHAADAVLPRYVKLIAAAPRDRVGDRNQARAVAAETMRALVQAGLHQPGEISCDSLLLAGRDRMGLERALTVTLKEWTDRIDFSEYERLIFILAGSDHALAGALGDVPTDDIVITAYTGHKLTDDIIKARHLPSVVALPASAITDAQRDALASKTTLELLPGVAHDVDEASIATAARDYRTRGYPPLPPIDGDTVSILLGGDVVEESEDTVTPTLRRLGAEDARMQAHRIAKLELAGRERCRFVIVSSPRTGKFGSDGVEISPNPHRAGIRDEVTRAFEEALRGYPNAEVQVFDFQHRDSPSAYRPLLHAYREATGPTGRIHVPGDSVSMVSEVASLLPGTVVIDETASMADDHRRAAAAIAAESGIAILRGGGSLQLGKGAQATPPVSAARRIADAIVTHIRDSAARRRGPEAGAN</sequence>
<evidence type="ECO:0000313" key="2">
    <source>
        <dbReference type="EMBL" id="OZI66371.1"/>
    </source>
</evidence>
<feature type="region of interest" description="Disordered" evidence="1">
    <location>
        <begin position="1"/>
        <end position="41"/>
    </location>
</feature>
<organism evidence="2 3">
    <name type="scientific">Bordetella genomosp. 11</name>
    <dbReference type="NCBI Taxonomy" id="1416808"/>
    <lineage>
        <taxon>Bacteria</taxon>
        <taxon>Pseudomonadati</taxon>
        <taxon>Pseudomonadota</taxon>
        <taxon>Betaproteobacteria</taxon>
        <taxon>Burkholderiales</taxon>
        <taxon>Alcaligenaceae</taxon>
        <taxon>Bordetella</taxon>
    </lineage>
</organism>
<gene>
    <name evidence="2" type="ORF">CAL28_01095</name>
</gene>
<keyword evidence="3" id="KW-1185">Reference proteome</keyword>
<comment type="caution">
    <text evidence="2">The sequence shown here is derived from an EMBL/GenBank/DDBJ whole genome shotgun (WGS) entry which is preliminary data.</text>
</comment>
<protein>
    <submittedName>
        <fullName evidence="2">Uncharacterized protein</fullName>
    </submittedName>
</protein>
<dbReference type="Proteomes" id="UP000215767">
    <property type="component" value="Unassembled WGS sequence"/>
</dbReference>
<dbReference type="OrthoDB" id="8631324at2"/>
<proteinExistence type="predicted"/>
<dbReference type="AlphaFoldDB" id="A0A261UXP8"/>
<accession>A0A261UXP8</accession>
<dbReference type="RefSeq" id="WP_094839582.1">
    <property type="nucleotide sequence ID" value="NZ_NEVS01000001.1"/>
</dbReference>